<dbReference type="GO" id="GO:0005829">
    <property type="term" value="C:cytosol"/>
    <property type="evidence" value="ECO:0007669"/>
    <property type="project" value="TreeGrafter"/>
</dbReference>
<reference evidence="6" key="1">
    <citation type="submission" date="2025-08" db="UniProtKB">
        <authorList>
            <consortium name="Ensembl"/>
        </authorList>
    </citation>
    <scope>IDENTIFICATION</scope>
</reference>
<dbReference type="SUPFAM" id="SSF143870">
    <property type="entry name" value="PF0523-like"/>
    <property type="match status" value="1"/>
</dbReference>
<evidence type="ECO:0000256" key="3">
    <source>
        <dbReference type="ARBA" id="ARBA00022694"/>
    </source>
</evidence>
<reference evidence="6" key="2">
    <citation type="submission" date="2025-09" db="UniProtKB">
        <authorList>
            <consortium name="Ensembl"/>
        </authorList>
    </citation>
    <scope>IDENTIFICATION</scope>
</reference>
<dbReference type="PANTHER" id="PTHR15840">
    <property type="entry name" value="CGI-121 FAMILY MEMBER"/>
    <property type="match status" value="1"/>
</dbReference>
<evidence type="ECO:0000313" key="7">
    <source>
        <dbReference type="Proteomes" id="UP000694416"/>
    </source>
</evidence>
<dbReference type="GO" id="GO:0002949">
    <property type="term" value="P:tRNA threonylcarbamoyladenosine modification"/>
    <property type="evidence" value="ECO:0007669"/>
    <property type="project" value="TreeGrafter"/>
</dbReference>
<name>A0A8C9HK30_9PRIM</name>
<accession>A0A8C9HK30</accession>
<organism evidence="6 7">
    <name type="scientific">Piliocolobus tephrosceles</name>
    <name type="common">Ugandan red Colobus</name>
    <dbReference type="NCBI Taxonomy" id="591936"/>
    <lineage>
        <taxon>Eukaryota</taxon>
        <taxon>Metazoa</taxon>
        <taxon>Chordata</taxon>
        <taxon>Craniata</taxon>
        <taxon>Vertebrata</taxon>
        <taxon>Euteleostomi</taxon>
        <taxon>Mammalia</taxon>
        <taxon>Eutheria</taxon>
        <taxon>Euarchontoglires</taxon>
        <taxon>Primates</taxon>
        <taxon>Haplorrhini</taxon>
        <taxon>Catarrhini</taxon>
        <taxon>Cercopithecidae</taxon>
        <taxon>Colobinae</taxon>
        <taxon>Piliocolobus</taxon>
    </lineage>
</organism>
<evidence type="ECO:0000256" key="4">
    <source>
        <dbReference type="ARBA" id="ARBA00023242"/>
    </source>
</evidence>
<dbReference type="Ensembl" id="ENSPTET00000030452.1">
    <property type="protein sequence ID" value="ENSPTEP00000021056.1"/>
    <property type="gene ID" value="ENSPTEG00000022177.1"/>
</dbReference>
<keyword evidence="7" id="KW-1185">Reference proteome</keyword>
<dbReference type="InterPro" id="IPR036504">
    <property type="entry name" value="CGI121/TPRKB_sf"/>
</dbReference>
<dbReference type="PANTHER" id="PTHR15840:SF10">
    <property type="entry name" value="EKC_KEOPS COMPLEX SUBUNIT TPRKB"/>
    <property type="match status" value="1"/>
</dbReference>
<evidence type="ECO:0000256" key="5">
    <source>
        <dbReference type="RuleBase" id="RU004398"/>
    </source>
</evidence>
<protein>
    <submittedName>
        <fullName evidence="6">Uncharacterized protein</fullName>
    </submittedName>
</protein>
<comment type="similarity">
    <text evidence="2 5">Belongs to the CGI121/TPRKB family.</text>
</comment>
<keyword evidence="4 5" id="KW-0539">Nucleus</keyword>
<comment type="subcellular location">
    <subcellularLocation>
        <location evidence="1">Nucleus</location>
    </subcellularLocation>
</comment>
<dbReference type="InterPro" id="IPR013926">
    <property type="entry name" value="CGI121/TPRKB"/>
</dbReference>
<evidence type="ECO:0000256" key="1">
    <source>
        <dbReference type="ARBA" id="ARBA00004123"/>
    </source>
</evidence>
<dbReference type="GO" id="GO:0000408">
    <property type="term" value="C:EKC/KEOPS complex"/>
    <property type="evidence" value="ECO:0007669"/>
    <property type="project" value="TreeGrafter"/>
</dbReference>
<sequence length="157" mass="17382">WQHQHHLGTYKTLSHRARPTLLLILFKDVKNAGNLRKKAMEGIINGSLIHPAVTVNPFEIFAAAKKAVCFYKLGEMKSGALSTEIIFNLSPNSNISEALKKCGISANDPLILIVYTNKGAKQINQGYLMPQVEGQQVSLKNLPEIINITKKQTTLCQ</sequence>
<evidence type="ECO:0000313" key="6">
    <source>
        <dbReference type="Ensembl" id="ENSPTEP00000021056.1"/>
    </source>
</evidence>
<dbReference type="Pfam" id="PF08617">
    <property type="entry name" value="CGI-121"/>
    <property type="match status" value="1"/>
</dbReference>
<keyword evidence="3" id="KW-0819">tRNA processing</keyword>
<proteinExistence type="inferred from homology"/>
<dbReference type="GO" id="GO:0005634">
    <property type="term" value="C:nucleus"/>
    <property type="evidence" value="ECO:0007669"/>
    <property type="project" value="UniProtKB-SubCell"/>
</dbReference>
<dbReference type="Proteomes" id="UP000694416">
    <property type="component" value="Unplaced"/>
</dbReference>
<dbReference type="AlphaFoldDB" id="A0A8C9HK30"/>
<evidence type="ECO:0000256" key="2">
    <source>
        <dbReference type="ARBA" id="ARBA00005546"/>
    </source>
</evidence>
<dbReference type="Gene3D" id="3.30.2380.10">
    <property type="entry name" value="CGI121/TPRKB"/>
    <property type="match status" value="1"/>
</dbReference>